<dbReference type="InterPro" id="IPR051609">
    <property type="entry name" value="NmrA/Isoflavone_reductase-like"/>
</dbReference>
<keyword evidence="1" id="KW-0521">NADP</keyword>
<dbReference type="PANTHER" id="PTHR47706">
    <property type="entry name" value="NMRA-LIKE FAMILY PROTEIN"/>
    <property type="match status" value="1"/>
</dbReference>
<evidence type="ECO:0000313" key="5">
    <source>
        <dbReference type="Proteomes" id="UP001318300"/>
    </source>
</evidence>
<gene>
    <name evidence="4" type="ORF">E9228_002483</name>
</gene>
<dbReference type="RefSeq" id="WP_166780870.1">
    <property type="nucleotide sequence ID" value="NZ_JAAOYO010000004.1"/>
</dbReference>
<evidence type="ECO:0000259" key="3">
    <source>
        <dbReference type="Pfam" id="PF05368"/>
    </source>
</evidence>
<evidence type="ECO:0000256" key="2">
    <source>
        <dbReference type="ARBA" id="ARBA00023002"/>
    </source>
</evidence>
<organism evidence="4 5">
    <name type="scientific">Curtobacterium salicis</name>
    <dbReference type="NCBI Taxonomy" id="1779862"/>
    <lineage>
        <taxon>Bacteria</taxon>
        <taxon>Bacillati</taxon>
        <taxon>Actinomycetota</taxon>
        <taxon>Actinomycetes</taxon>
        <taxon>Micrococcales</taxon>
        <taxon>Microbacteriaceae</taxon>
        <taxon>Curtobacterium</taxon>
    </lineage>
</organism>
<keyword evidence="5" id="KW-1185">Reference proteome</keyword>
<protein>
    <submittedName>
        <fullName evidence="4">Uncharacterized protein YbjT (DUF2867 family)</fullName>
    </submittedName>
</protein>
<dbReference type="PANTHER" id="PTHR47706:SF1">
    <property type="entry name" value="CIPA-LIKE, PUTATIVE (AFU_ORTHOLOGUE AFUA_1G12460)-RELATED"/>
    <property type="match status" value="1"/>
</dbReference>
<dbReference type="Proteomes" id="UP001318300">
    <property type="component" value="Unassembled WGS sequence"/>
</dbReference>
<feature type="domain" description="NmrA-like" evidence="3">
    <location>
        <begin position="1"/>
        <end position="228"/>
    </location>
</feature>
<evidence type="ECO:0000256" key="1">
    <source>
        <dbReference type="ARBA" id="ARBA00022857"/>
    </source>
</evidence>
<sequence>MTSTVLVAGATGDLGHRVVRELLGHDVRVRVLTRPGSTSAAARFDDHPQVDVVVAGYDDHDALTRAVDGADVVVSTVSGTRPVIVDAQRALLTATVAAGVPRFIPSDYSADYRRITPGTNRNFELRREFAAHVDAAPVQATSILTGMFTDLLTGEAPMILFGRRLVLFWSSADQVLDFTTKDDVARVTALAALDDDAPRVIEMAGDQLTARDVARTVSELTGSRFRLQWAGTTGTLSAMSAVGKRLAKDTDETFPAWQGMQYFVSMFSGQAQLRHVDNGRYGSHDWTSVRDVLRAHLATGSARTAS</sequence>
<name>A0ABX0TDF4_9MICO</name>
<reference evidence="4 5" key="1">
    <citation type="submission" date="2020-03" db="EMBL/GenBank/DDBJ databases">
        <title>Above-ground endophytic microbial communities from plants in different locations in the United States.</title>
        <authorList>
            <person name="Frank C."/>
        </authorList>
    </citation>
    <scope>NUCLEOTIDE SEQUENCE [LARGE SCALE GENOMIC DNA]</scope>
    <source>
        <strain evidence="4 5">WW7</strain>
    </source>
</reference>
<dbReference type="InterPro" id="IPR008030">
    <property type="entry name" value="NmrA-like"/>
</dbReference>
<dbReference type="Pfam" id="PF05368">
    <property type="entry name" value="NmrA"/>
    <property type="match status" value="1"/>
</dbReference>
<accession>A0ABX0TDF4</accession>
<comment type="caution">
    <text evidence="4">The sequence shown here is derived from an EMBL/GenBank/DDBJ whole genome shotgun (WGS) entry which is preliminary data.</text>
</comment>
<dbReference type="SUPFAM" id="SSF51735">
    <property type="entry name" value="NAD(P)-binding Rossmann-fold domains"/>
    <property type="match status" value="1"/>
</dbReference>
<dbReference type="EMBL" id="JAAOYO010000004">
    <property type="protein sequence ID" value="NII41825.1"/>
    <property type="molecule type" value="Genomic_DNA"/>
</dbReference>
<evidence type="ECO:0000313" key="4">
    <source>
        <dbReference type="EMBL" id="NII41825.1"/>
    </source>
</evidence>
<dbReference type="InterPro" id="IPR036291">
    <property type="entry name" value="NAD(P)-bd_dom_sf"/>
</dbReference>
<keyword evidence="2" id="KW-0560">Oxidoreductase</keyword>
<dbReference type="Gene3D" id="3.40.50.720">
    <property type="entry name" value="NAD(P)-binding Rossmann-like Domain"/>
    <property type="match status" value="1"/>
</dbReference>
<proteinExistence type="predicted"/>